<feature type="compositionally biased region" description="Low complexity" evidence="1">
    <location>
        <begin position="331"/>
        <end position="346"/>
    </location>
</feature>
<sequence>MPRSQGGGGGRYAAVVEKGENAWKREWSSFMSGVSLRRLRDGTSGVALKASADIERQLEAHTAASPSSPPSGVATHAAAAAAAAVNEDGIPVGAGFSYLFSSPAERRAERDARDRAERDRRQAEIRAQMAQKDPLSVLSKHQRATHDAEERGLRMDGMTRKERREFLHLTVTEAQKRAEAQSRDFKLHDLMDDALAWYQQGPHPIDLIAEKLVRRKAEKKAKQLGLRYNYLAPHPSWVAKRAQRRRESLLVGLGKRLIFTERVTDANEDDEDEAAAAVAPTEMMVTDPLHHRTVPLRDMAVLLQRRTGRNVGAAHSPNAADPAAAVVTAAGGAGSSRSSSSSSSCRGSDDDRGAEGERDGGVRGRSGGGGGRRAAATATASVSTAADVGAAPGPLPDVGVLQDPTRLATSFVRSVVRDRTTALAIQQANRTTTYLSSGLVHGPSLRAEDALIARGLPMRGLDTSAPSPERASPPPSPAEGSAAARRRVAHTTTTTDRKRVRAVGGEDSGRKRQRSSSSGAEAAAASAAASASTQSAASTRASASPSPRRRSTTTAATTTSVAAVAKRMVKKKKS</sequence>
<evidence type="ECO:0000313" key="2">
    <source>
        <dbReference type="EMBL" id="KAK7195187.1"/>
    </source>
</evidence>
<dbReference type="EMBL" id="JAECZO010000049">
    <property type="protein sequence ID" value="KAK7195187.1"/>
    <property type="molecule type" value="Genomic_DNA"/>
</dbReference>
<evidence type="ECO:0000256" key="1">
    <source>
        <dbReference type="SAM" id="MobiDB-lite"/>
    </source>
</evidence>
<feature type="compositionally biased region" description="Gly residues" evidence="1">
    <location>
        <begin position="363"/>
        <end position="372"/>
    </location>
</feature>
<dbReference type="AlphaFoldDB" id="A0AAW0ENY7"/>
<feature type="region of interest" description="Disordered" evidence="1">
    <location>
        <begin position="107"/>
        <end position="152"/>
    </location>
</feature>
<protein>
    <submittedName>
        <fullName evidence="2">Uncharacterized protein</fullName>
    </submittedName>
</protein>
<feature type="compositionally biased region" description="Low complexity" evidence="1">
    <location>
        <begin position="515"/>
        <end position="566"/>
    </location>
</feature>
<organism evidence="2 3">
    <name type="scientific">Novymonas esmeraldas</name>
    <dbReference type="NCBI Taxonomy" id="1808958"/>
    <lineage>
        <taxon>Eukaryota</taxon>
        <taxon>Discoba</taxon>
        <taxon>Euglenozoa</taxon>
        <taxon>Kinetoplastea</taxon>
        <taxon>Metakinetoplastina</taxon>
        <taxon>Trypanosomatida</taxon>
        <taxon>Trypanosomatidae</taxon>
        <taxon>Novymonas</taxon>
    </lineage>
</organism>
<proteinExistence type="predicted"/>
<name>A0AAW0ENY7_9TRYP</name>
<feature type="region of interest" description="Disordered" evidence="1">
    <location>
        <begin position="331"/>
        <end position="378"/>
    </location>
</feature>
<feature type="compositionally biased region" description="Basic and acidic residues" evidence="1">
    <location>
        <begin position="347"/>
        <end position="362"/>
    </location>
</feature>
<reference evidence="2 3" key="1">
    <citation type="journal article" date="2021" name="MBio">
        <title>A New Model Trypanosomatid, Novymonas esmeraldas: Genomic Perception of Its 'Candidatus Pandoraea novymonadis' Endosymbiont.</title>
        <authorList>
            <person name="Zakharova A."/>
            <person name="Saura A."/>
            <person name="Butenko A."/>
            <person name="Podesvova L."/>
            <person name="Warmusova S."/>
            <person name="Kostygov A.Y."/>
            <person name="Nenarokova A."/>
            <person name="Lukes J."/>
            <person name="Opperdoes F.R."/>
            <person name="Yurchenko V."/>
        </authorList>
    </citation>
    <scope>NUCLEOTIDE SEQUENCE [LARGE SCALE GENOMIC DNA]</scope>
    <source>
        <strain evidence="2 3">E262AT.01</strain>
    </source>
</reference>
<keyword evidence="3" id="KW-1185">Reference proteome</keyword>
<feature type="region of interest" description="Disordered" evidence="1">
    <location>
        <begin position="458"/>
        <end position="574"/>
    </location>
</feature>
<gene>
    <name evidence="2" type="ORF">NESM_000443400</name>
</gene>
<evidence type="ECO:0000313" key="3">
    <source>
        <dbReference type="Proteomes" id="UP001430356"/>
    </source>
</evidence>
<feature type="compositionally biased region" description="Basic and acidic residues" evidence="1">
    <location>
        <begin position="107"/>
        <end position="124"/>
    </location>
</feature>
<accession>A0AAW0ENY7</accession>
<comment type="caution">
    <text evidence="2">The sequence shown here is derived from an EMBL/GenBank/DDBJ whole genome shotgun (WGS) entry which is preliminary data.</text>
</comment>
<dbReference type="Proteomes" id="UP001430356">
    <property type="component" value="Unassembled WGS sequence"/>
</dbReference>